<feature type="compositionally biased region" description="Low complexity" evidence="1">
    <location>
        <begin position="470"/>
        <end position="481"/>
    </location>
</feature>
<feature type="region of interest" description="Disordered" evidence="1">
    <location>
        <begin position="384"/>
        <end position="481"/>
    </location>
</feature>
<feature type="compositionally biased region" description="Low complexity" evidence="1">
    <location>
        <begin position="284"/>
        <end position="300"/>
    </location>
</feature>
<dbReference type="Proteomes" id="UP000073492">
    <property type="component" value="Unassembled WGS sequence"/>
</dbReference>
<evidence type="ECO:0000313" key="2">
    <source>
        <dbReference type="EMBL" id="KXS93523.1"/>
    </source>
</evidence>
<comment type="caution">
    <text evidence="2">The sequence shown here is derived from an EMBL/GenBank/DDBJ whole genome shotgun (WGS) entry which is preliminary data.</text>
</comment>
<keyword evidence="3" id="KW-1185">Reference proteome</keyword>
<proteinExistence type="predicted"/>
<name>A0A139GTK4_9PEZI</name>
<feature type="compositionally biased region" description="Low complexity" evidence="1">
    <location>
        <begin position="209"/>
        <end position="218"/>
    </location>
</feature>
<evidence type="ECO:0000313" key="3">
    <source>
        <dbReference type="Proteomes" id="UP000073492"/>
    </source>
</evidence>
<dbReference type="OrthoDB" id="10517360at2759"/>
<dbReference type="AlphaFoldDB" id="A0A139GTK4"/>
<reference evidence="2 3" key="1">
    <citation type="submission" date="2015-07" db="EMBL/GenBank/DDBJ databases">
        <title>Comparative genomics of the Sigatoka disease complex on banana suggests a link between parallel evolutionary changes in Pseudocercospora fijiensis and Pseudocercospora eumusae and increased virulence on the banana host.</title>
        <authorList>
            <person name="Chang T.-C."/>
            <person name="Salvucci A."/>
            <person name="Crous P.W."/>
            <person name="Stergiopoulos I."/>
        </authorList>
    </citation>
    <scope>NUCLEOTIDE SEQUENCE [LARGE SCALE GENOMIC DNA]</scope>
    <source>
        <strain evidence="2 3">CBS 116634</strain>
    </source>
</reference>
<feature type="region of interest" description="Disordered" evidence="1">
    <location>
        <begin position="146"/>
        <end position="307"/>
    </location>
</feature>
<evidence type="ECO:0000256" key="1">
    <source>
        <dbReference type="SAM" id="MobiDB-lite"/>
    </source>
</evidence>
<dbReference type="EMBL" id="LFZO01001188">
    <property type="protein sequence ID" value="KXS93523.1"/>
    <property type="molecule type" value="Genomic_DNA"/>
</dbReference>
<feature type="compositionally biased region" description="Polar residues" evidence="1">
    <location>
        <begin position="248"/>
        <end position="258"/>
    </location>
</feature>
<accession>A0A139GTK4</accession>
<feature type="compositionally biased region" description="Polar residues" evidence="1">
    <location>
        <begin position="429"/>
        <end position="447"/>
    </location>
</feature>
<protein>
    <submittedName>
        <fullName evidence="2">Uncharacterized protein</fullName>
    </submittedName>
</protein>
<feature type="compositionally biased region" description="Low complexity" evidence="1">
    <location>
        <begin position="448"/>
        <end position="462"/>
    </location>
</feature>
<organism evidence="2 3">
    <name type="scientific">Pseudocercospora musae</name>
    <dbReference type="NCBI Taxonomy" id="113226"/>
    <lineage>
        <taxon>Eukaryota</taxon>
        <taxon>Fungi</taxon>
        <taxon>Dikarya</taxon>
        <taxon>Ascomycota</taxon>
        <taxon>Pezizomycotina</taxon>
        <taxon>Dothideomycetes</taxon>
        <taxon>Dothideomycetidae</taxon>
        <taxon>Mycosphaerellales</taxon>
        <taxon>Mycosphaerellaceae</taxon>
        <taxon>Pseudocercospora</taxon>
    </lineage>
</organism>
<sequence length="503" mass="55606">MGPQNAAEFFYTSDDKWYGAKSPDNDINDLKALATNPGKGNIFMFLWQQIRILNWCERHARKPKNDIDYVEMLVIKNGCQDPDLLDHAWPWPNHLRNEKDVEKLTSIVARWARNTAGVLVSELAAGTYEPLSLKYRDPEHIWKSSWSDASGDDHVSTSGPNASAAPSDPQPAQPTKGPSELLSIASPAPQSRPPPVPPHHTRPDPASTQLPPSAQGQQPAPPSGLPYPTSQTAQQPAPPSVLPYDEQPSASNSTSAQQPYAPAARPKAEATDLPFQGTARQYHSSLSIPAASSSRYPPASGGRLTPELGAMPEYGAQASSYRTEQQQHHHHHHHHVPGAGPDGYPAFGLEEGQQQLRQGAAKRPEMTGREAWFRANTAITNWDNNDPYQWERDSTEEEQQQTRPLRGAQSQHINIPQPGHVPHPMMHRQPSQLMPPSASSTYSSHPVQQSQGQAQYAPQHQGTSLRSHRQAPTAHQQAHAQRQIQLTFDDVADYFLDMDLNKQ</sequence>
<feature type="region of interest" description="Disordered" evidence="1">
    <location>
        <begin position="323"/>
        <end position="342"/>
    </location>
</feature>
<gene>
    <name evidence="2" type="ORF">AC579_1135</name>
</gene>
<feature type="compositionally biased region" description="Low complexity" evidence="1">
    <location>
        <begin position="226"/>
        <end position="235"/>
    </location>
</feature>